<dbReference type="AlphaFoldDB" id="A0A1W2FIF0"/>
<feature type="transmembrane region" description="Helical" evidence="1">
    <location>
        <begin position="38"/>
        <end position="57"/>
    </location>
</feature>
<reference evidence="3" key="1">
    <citation type="submission" date="2017-04" db="EMBL/GenBank/DDBJ databases">
        <authorList>
            <person name="Varghese N."/>
            <person name="Submissions S."/>
        </authorList>
    </citation>
    <scope>NUCLEOTIDE SEQUENCE [LARGE SCALE GENOMIC DNA]</scope>
    <source>
        <strain evidence="3">DSM 44073</strain>
    </source>
</reference>
<keyword evidence="1" id="KW-1133">Transmembrane helix</keyword>
<protein>
    <submittedName>
        <fullName evidence="2">Uncharacterized protein</fullName>
    </submittedName>
</protein>
<accession>A0A1W2FIF0</accession>
<name>A0A1W2FIF0_9PSEU</name>
<dbReference type="STRING" id="40571.SAMN05660733_06469"/>
<dbReference type="eggNOG" id="ENOG5031TUX">
    <property type="taxonomic scope" value="Bacteria"/>
</dbReference>
<dbReference type="EMBL" id="FWYC01000015">
    <property type="protein sequence ID" value="SMD21563.1"/>
    <property type="molecule type" value="Genomic_DNA"/>
</dbReference>
<dbReference type="OrthoDB" id="3695687at2"/>
<keyword evidence="1" id="KW-0472">Membrane</keyword>
<dbReference type="RefSeq" id="WP_030480305.1">
    <property type="nucleotide sequence ID" value="NZ_FWYC01000015.1"/>
</dbReference>
<evidence type="ECO:0000313" key="3">
    <source>
        <dbReference type="Proteomes" id="UP000192840"/>
    </source>
</evidence>
<sequence length="267" mass="28226">MNIEEELRGALDVSAPPPMTTLDDVLRRGKRRVYAKRGGAAFSALAVVALIGLATIIRPVTDSVPPALSPPWEMTPLSTPARVPLDGSCAEVQRTKPLTVAFGDAAFDAGNLANLVKNMGVELPAVQVGEAQARNNEAVLNVRDGRGEGSLRLWVGKFAGTPVEAADDGLWDYGLCSPGMRGVLPDGTVLQLQPQHSLDAAAAFAQVLFVYRADGSVYRIQQANSTLKLLSAGTSSERRELVLTDQVTLPLTDEQMGKLGLAVAEGV</sequence>
<evidence type="ECO:0000313" key="2">
    <source>
        <dbReference type="EMBL" id="SMD21563.1"/>
    </source>
</evidence>
<organism evidence="2 3">
    <name type="scientific">Lentzea albidocapillata</name>
    <dbReference type="NCBI Taxonomy" id="40571"/>
    <lineage>
        <taxon>Bacteria</taxon>
        <taxon>Bacillati</taxon>
        <taxon>Actinomycetota</taxon>
        <taxon>Actinomycetes</taxon>
        <taxon>Pseudonocardiales</taxon>
        <taxon>Pseudonocardiaceae</taxon>
        <taxon>Lentzea</taxon>
    </lineage>
</organism>
<proteinExistence type="predicted"/>
<dbReference type="Proteomes" id="UP000192840">
    <property type="component" value="Unassembled WGS sequence"/>
</dbReference>
<keyword evidence="3" id="KW-1185">Reference proteome</keyword>
<gene>
    <name evidence="2" type="ORF">SAMN05660733_06469</name>
</gene>
<keyword evidence="1" id="KW-0812">Transmembrane</keyword>
<evidence type="ECO:0000256" key="1">
    <source>
        <dbReference type="SAM" id="Phobius"/>
    </source>
</evidence>